<comment type="caution">
    <text evidence="11">The sequence shown here is derived from an EMBL/GenBank/DDBJ whole genome shotgun (WGS) entry which is preliminary data.</text>
</comment>
<dbReference type="InterPro" id="IPR000209">
    <property type="entry name" value="Peptidase_S8/S53_dom"/>
</dbReference>
<feature type="active site" description="Charge relay system" evidence="6">
    <location>
        <position position="189"/>
    </location>
</feature>
<proteinExistence type="inferred from homology"/>
<dbReference type="EMBL" id="JAVFKD010000002">
    <property type="protein sequence ID" value="KAK5996802.1"/>
    <property type="molecule type" value="Genomic_DNA"/>
</dbReference>
<dbReference type="SUPFAM" id="SSF54897">
    <property type="entry name" value="Protease propeptides/inhibitors"/>
    <property type="match status" value="1"/>
</dbReference>
<gene>
    <name evidence="11" type="ORF">PT974_02145</name>
</gene>
<dbReference type="PROSITE" id="PS00138">
    <property type="entry name" value="SUBTILASE_SER"/>
    <property type="match status" value="1"/>
</dbReference>
<protein>
    <submittedName>
        <fullName evidence="11">Alkaline protease 1</fullName>
    </submittedName>
</protein>
<dbReference type="Proteomes" id="UP001338125">
    <property type="component" value="Unassembled WGS sequence"/>
</dbReference>
<dbReference type="InterPro" id="IPR010259">
    <property type="entry name" value="S8pro/Inhibitor_I9"/>
</dbReference>
<evidence type="ECO:0000256" key="5">
    <source>
        <dbReference type="ARBA" id="ARBA00022825"/>
    </source>
</evidence>
<feature type="active site" description="Charge relay system" evidence="6">
    <location>
        <position position="158"/>
    </location>
</feature>
<keyword evidence="3 8" id="KW-0732">Signal</keyword>
<keyword evidence="4 6" id="KW-0378">Hydrolase</keyword>
<dbReference type="GO" id="GO:0006508">
    <property type="term" value="P:proteolysis"/>
    <property type="evidence" value="ECO:0007669"/>
    <property type="project" value="UniProtKB-KW"/>
</dbReference>
<reference evidence="11 12" key="1">
    <citation type="submission" date="2024-01" db="EMBL/GenBank/DDBJ databases">
        <title>Complete genome of Cladobotryum mycophilum ATHUM6906.</title>
        <authorList>
            <person name="Christinaki A.C."/>
            <person name="Myridakis A.I."/>
            <person name="Kouvelis V.N."/>
        </authorList>
    </citation>
    <scope>NUCLEOTIDE SEQUENCE [LARGE SCALE GENOMIC DNA]</scope>
    <source>
        <strain evidence="11 12">ATHUM6906</strain>
    </source>
</reference>
<dbReference type="GO" id="GO:0008233">
    <property type="term" value="F:peptidase activity"/>
    <property type="evidence" value="ECO:0007669"/>
    <property type="project" value="UniProtKB-KW"/>
</dbReference>
<feature type="active site" description="Charge relay system" evidence="6">
    <location>
        <position position="345"/>
    </location>
</feature>
<dbReference type="InterPro" id="IPR037045">
    <property type="entry name" value="S8pro/Inhibitor_I9_sf"/>
</dbReference>
<comment type="similarity">
    <text evidence="1 6 7">Belongs to the peptidase S8 family.</text>
</comment>
<dbReference type="PANTHER" id="PTHR43806">
    <property type="entry name" value="PEPTIDASE S8"/>
    <property type="match status" value="1"/>
</dbReference>
<dbReference type="InterPro" id="IPR050131">
    <property type="entry name" value="Peptidase_S8_subtilisin-like"/>
</dbReference>
<dbReference type="Pfam" id="PF00082">
    <property type="entry name" value="Peptidase_S8"/>
    <property type="match status" value="1"/>
</dbReference>
<feature type="domain" description="Inhibitor I9" evidence="10">
    <location>
        <begin position="38"/>
        <end position="116"/>
    </location>
</feature>
<evidence type="ECO:0000256" key="4">
    <source>
        <dbReference type="ARBA" id="ARBA00022801"/>
    </source>
</evidence>
<sequence>MVVLKNLAVLLAAALPFGAASPVPNQERAEAAINVEGKYIVTLKPGLSAGAVNSHLQWVGDVHARSLSSRDLAGVEKKYSIGSFQAYAGAFDAATLEEIKKNPQVSEVEADSIFHLTALTSQSGATYGLATLSSRTPGSTTYRYDTSAGQGAYAYIVDSGINIDHVEFEGRASRGYNAAGGAFTDTLGHGSHVTGTILSKTYGVAKKANAIDVKVFSGSSASTSIILDGYNWAVNDIVAKGRQARAAINLSLGGSFSSAFNNAVEAGFQKGVLTIVASGNENQSAANVSPASSPNAITVGAIDSTWTEASFSNFGPLVDILAPGVNVLSTYIGSNTATASLSGTSMATPHIVGLALYIAVLENTQSAAALTARLKALGTTGQLKGQKAGTPSLIANNGA</sequence>
<dbReference type="InterPro" id="IPR022398">
    <property type="entry name" value="Peptidase_S8_His-AS"/>
</dbReference>
<dbReference type="InterPro" id="IPR023827">
    <property type="entry name" value="Peptidase_S8_Asp-AS"/>
</dbReference>
<feature type="chain" id="PRO_5046264398" evidence="8">
    <location>
        <begin position="21"/>
        <end position="399"/>
    </location>
</feature>
<dbReference type="InterPro" id="IPR034193">
    <property type="entry name" value="PCSK9_ProteinaseK-like"/>
</dbReference>
<dbReference type="PANTHER" id="PTHR43806:SF58">
    <property type="entry name" value="ALKALINE PROTEASE 1-RELATED"/>
    <property type="match status" value="1"/>
</dbReference>
<dbReference type="CDD" id="cd04077">
    <property type="entry name" value="Peptidases_S8_PCSK9_ProteinaseK_like"/>
    <property type="match status" value="1"/>
</dbReference>
<evidence type="ECO:0000256" key="8">
    <source>
        <dbReference type="SAM" id="SignalP"/>
    </source>
</evidence>
<evidence type="ECO:0000259" key="10">
    <source>
        <dbReference type="Pfam" id="PF05922"/>
    </source>
</evidence>
<evidence type="ECO:0000256" key="3">
    <source>
        <dbReference type="ARBA" id="ARBA00022729"/>
    </source>
</evidence>
<feature type="signal peptide" evidence="8">
    <location>
        <begin position="1"/>
        <end position="20"/>
    </location>
</feature>
<dbReference type="InterPro" id="IPR023828">
    <property type="entry name" value="Peptidase_S8_Ser-AS"/>
</dbReference>
<name>A0ABR0SXG1_9HYPO</name>
<evidence type="ECO:0000259" key="9">
    <source>
        <dbReference type="Pfam" id="PF00082"/>
    </source>
</evidence>
<dbReference type="InterPro" id="IPR036852">
    <property type="entry name" value="Peptidase_S8/S53_dom_sf"/>
</dbReference>
<dbReference type="SUPFAM" id="SSF52743">
    <property type="entry name" value="Subtilisin-like"/>
    <property type="match status" value="1"/>
</dbReference>
<dbReference type="PROSITE" id="PS00137">
    <property type="entry name" value="SUBTILASE_HIS"/>
    <property type="match status" value="1"/>
</dbReference>
<dbReference type="Gene3D" id="3.40.50.200">
    <property type="entry name" value="Peptidase S8/S53 domain"/>
    <property type="match status" value="1"/>
</dbReference>
<dbReference type="PRINTS" id="PR00723">
    <property type="entry name" value="SUBTILISIN"/>
</dbReference>
<evidence type="ECO:0000313" key="12">
    <source>
        <dbReference type="Proteomes" id="UP001338125"/>
    </source>
</evidence>
<keyword evidence="2 6" id="KW-0645">Protease</keyword>
<keyword evidence="12" id="KW-1185">Reference proteome</keyword>
<dbReference type="InterPro" id="IPR015500">
    <property type="entry name" value="Peptidase_S8_subtilisin-rel"/>
</dbReference>
<evidence type="ECO:0000313" key="11">
    <source>
        <dbReference type="EMBL" id="KAK5996802.1"/>
    </source>
</evidence>
<dbReference type="PROSITE" id="PS00136">
    <property type="entry name" value="SUBTILASE_ASP"/>
    <property type="match status" value="1"/>
</dbReference>
<accession>A0ABR0SXG1</accession>
<evidence type="ECO:0000256" key="1">
    <source>
        <dbReference type="ARBA" id="ARBA00011073"/>
    </source>
</evidence>
<organism evidence="11 12">
    <name type="scientific">Cladobotryum mycophilum</name>
    <dbReference type="NCBI Taxonomy" id="491253"/>
    <lineage>
        <taxon>Eukaryota</taxon>
        <taxon>Fungi</taxon>
        <taxon>Dikarya</taxon>
        <taxon>Ascomycota</taxon>
        <taxon>Pezizomycotina</taxon>
        <taxon>Sordariomycetes</taxon>
        <taxon>Hypocreomycetidae</taxon>
        <taxon>Hypocreales</taxon>
        <taxon>Hypocreaceae</taxon>
        <taxon>Cladobotryum</taxon>
    </lineage>
</organism>
<evidence type="ECO:0000256" key="2">
    <source>
        <dbReference type="ARBA" id="ARBA00022670"/>
    </source>
</evidence>
<evidence type="ECO:0000256" key="7">
    <source>
        <dbReference type="RuleBase" id="RU003355"/>
    </source>
</evidence>
<keyword evidence="5 6" id="KW-0720">Serine protease</keyword>
<evidence type="ECO:0000256" key="6">
    <source>
        <dbReference type="PROSITE-ProRule" id="PRU01240"/>
    </source>
</evidence>
<dbReference type="Pfam" id="PF05922">
    <property type="entry name" value="Inhibitor_I9"/>
    <property type="match status" value="1"/>
</dbReference>
<dbReference type="Gene3D" id="3.30.70.80">
    <property type="entry name" value="Peptidase S8 propeptide/proteinase inhibitor I9"/>
    <property type="match status" value="1"/>
</dbReference>
<dbReference type="PROSITE" id="PS51892">
    <property type="entry name" value="SUBTILASE"/>
    <property type="match status" value="1"/>
</dbReference>
<feature type="domain" description="Peptidase S8/S53" evidence="9">
    <location>
        <begin position="156"/>
        <end position="363"/>
    </location>
</feature>